<dbReference type="EMBL" id="LR899011">
    <property type="protein sequence ID" value="CAD7086314.1"/>
    <property type="molecule type" value="Genomic_DNA"/>
</dbReference>
<dbReference type="Pfam" id="PF14223">
    <property type="entry name" value="Retrotran_gag_2"/>
    <property type="match status" value="1"/>
</dbReference>
<keyword evidence="2" id="KW-1185">Reference proteome</keyword>
<sequence>MKSILVKHDRSGYISEEIPIPTRSDATTRELTRWNSNEEKATNDIILSIDDAELKTVSKCTTSKEVWDNLQSVHTSKGSVRKIELLTDITSFKIDEDGDFREKLDTFTSAVEQLESMEIDIPKDMLVGINTKRSTAEL</sequence>
<dbReference type="Proteomes" id="UP000594454">
    <property type="component" value="Chromosome 3"/>
</dbReference>
<name>A0A7R8YVG6_HERIL</name>
<dbReference type="InParanoid" id="A0A7R8YVG6"/>
<accession>A0A7R8YVG6</accession>
<reference evidence="1 2" key="1">
    <citation type="submission" date="2020-11" db="EMBL/GenBank/DDBJ databases">
        <authorList>
            <person name="Wallbank WR R."/>
            <person name="Pardo Diaz C."/>
            <person name="Kozak K."/>
            <person name="Martin S."/>
            <person name="Jiggins C."/>
            <person name="Moest M."/>
            <person name="Warren A I."/>
            <person name="Generalovic N T."/>
            <person name="Byers J.R.P. K."/>
            <person name="Montejo-Kovacevich G."/>
            <person name="Yen C E."/>
        </authorList>
    </citation>
    <scope>NUCLEOTIDE SEQUENCE [LARGE SCALE GENOMIC DNA]</scope>
</reference>
<proteinExistence type="predicted"/>
<dbReference type="AlphaFoldDB" id="A0A7R8YVG6"/>
<organism evidence="1 2">
    <name type="scientific">Hermetia illucens</name>
    <name type="common">Black soldier fly</name>
    <dbReference type="NCBI Taxonomy" id="343691"/>
    <lineage>
        <taxon>Eukaryota</taxon>
        <taxon>Metazoa</taxon>
        <taxon>Ecdysozoa</taxon>
        <taxon>Arthropoda</taxon>
        <taxon>Hexapoda</taxon>
        <taxon>Insecta</taxon>
        <taxon>Pterygota</taxon>
        <taxon>Neoptera</taxon>
        <taxon>Endopterygota</taxon>
        <taxon>Diptera</taxon>
        <taxon>Brachycera</taxon>
        <taxon>Stratiomyomorpha</taxon>
        <taxon>Stratiomyidae</taxon>
        <taxon>Hermetiinae</taxon>
        <taxon>Hermetia</taxon>
    </lineage>
</organism>
<gene>
    <name evidence="1" type="ORF">HERILL_LOCUS9095</name>
</gene>
<evidence type="ECO:0000313" key="1">
    <source>
        <dbReference type="EMBL" id="CAD7086314.1"/>
    </source>
</evidence>
<evidence type="ECO:0008006" key="3">
    <source>
        <dbReference type="Google" id="ProtNLM"/>
    </source>
</evidence>
<protein>
    <recommendedName>
        <fullName evidence="3">Gag-pol polyprotein</fullName>
    </recommendedName>
</protein>
<evidence type="ECO:0000313" key="2">
    <source>
        <dbReference type="Proteomes" id="UP000594454"/>
    </source>
</evidence>